<organism evidence="2 3">
    <name type="scientific">Candidatus Thiomargarita nelsonii</name>
    <dbReference type="NCBI Taxonomy" id="1003181"/>
    <lineage>
        <taxon>Bacteria</taxon>
        <taxon>Pseudomonadati</taxon>
        <taxon>Pseudomonadota</taxon>
        <taxon>Gammaproteobacteria</taxon>
        <taxon>Thiotrichales</taxon>
        <taxon>Thiotrichaceae</taxon>
        <taxon>Thiomargarita</taxon>
    </lineage>
</organism>
<protein>
    <recommendedName>
        <fullName evidence="4">Secreted protein</fullName>
    </recommendedName>
</protein>
<gene>
    <name evidence="2" type="ORF">PN36_12135</name>
</gene>
<name>A0A4E0QU65_9GAMM</name>
<proteinExistence type="predicted"/>
<dbReference type="EMBL" id="JSZA02000037">
    <property type="protein sequence ID" value="TGO03150.1"/>
    <property type="molecule type" value="Genomic_DNA"/>
</dbReference>
<evidence type="ECO:0000313" key="3">
    <source>
        <dbReference type="Proteomes" id="UP000030428"/>
    </source>
</evidence>
<dbReference type="AlphaFoldDB" id="A0A4E0QU65"/>
<feature type="chain" id="PRO_5020024882" description="Secreted protein" evidence="1">
    <location>
        <begin position="28"/>
        <end position="183"/>
    </location>
</feature>
<keyword evidence="3" id="KW-1185">Reference proteome</keyword>
<feature type="signal peptide" evidence="1">
    <location>
        <begin position="1"/>
        <end position="27"/>
    </location>
</feature>
<accession>A0A4E0QU65</accession>
<evidence type="ECO:0000313" key="2">
    <source>
        <dbReference type="EMBL" id="TGO03150.1"/>
    </source>
</evidence>
<reference evidence="2 3" key="1">
    <citation type="journal article" date="2016" name="Front. Microbiol.">
        <title>Single-Cell (Meta-)Genomics of a Dimorphic Candidatus Thiomargarita nelsonii Reveals Genomic Plasticity.</title>
        <authorList>
            <person name="Flood B.E."/>
            <person name="Fliss P."/>
            <person name="Jones D.S."/>
            <person name="Dick G.J."/>
            <person name="Jain S."/>
            <person name="Kaster A.K."/>
            <person name="Winkel M."/>
            <person name="Mussmann M."/>
            <person name="Bailey J."/>
        </authorList>
    </citation>
    <scope>NUCLEOTIDE SEQUENCE [LARGE SCALE GENOMIC DNA]</scope>
    <source>
        <strain evidence="2">Hydrate Ridge</strain>
    </source>
</reference>
<dbReference type="InterPro" id="IPR008930">
    <property type="entry name" value="Terpenoid_cyclase/PrenylTrfase"/>
</dbReference>
<dbReference type="Proteomes" id="UP000030428">
    <property type="component" value="Unassembled WGS sequence"/>
</dbReference>
<keyword evidence="1" id="KW-0732">Signal</keyword>
<evidence type="ECO:0008006" key="4">
    <source>
        <dbReference type="Google" id="ProtNLM"/>
    </source>
</evidence>
<evidence type="ECO:0000256" key="1">
    <source>
        <dbReference type="SAM" id="SignalP"/>
    </source>
</evidence>
<sequence>MPNPTKTKRILLILTSLLALGSALPSAANPAIDWLITTAQTNGAYTTENDIATPFTATAETLQTLYQLNETSQPTLPPALEFIQTQSFPSTKRLSQTLIRSAFAGQALEPITNQLTTRLNLDGGIGDLSDYDSTIIDTAWALNALAITDTPIENLYPAINYLLQHQNGGWADNGNETSSYTRQ</sequence>
<comment type="caution">
    <text evidence="2">The sequence shown here is derived from an EMBL/GenBank/DDBJ whole genome shotgun (WGS) entry which is preliminary data.</text>
</comment>
<dbReference type="SUPFAM" id="SSF48239">
    <property type="entry name" value="Terpenoid cyclases/Protein prenyltransferases"/>
    <property type="match status" value="1"/>
</dbReference>
<dbReference type="Gene3D" id="1.50.10.20">
    <property type="match status" value="1"/>
</dbReference>